<dbReference type="AlphaFoldDB" id="A0A645F7G2"/>
<comment type="caution">
    <text evidence="1">The sequence shown here is derived from an EMBL/GenBank/DDBJ whole genome shotgun (WGS) entry which is preliminary data.</text>
</comment>
<organism evidence="1">
    <name type="scientific">bioreactor metagenome</name>
    <dbReference type="NCBI Taxonomy" id="1076179"/>
    <lineage>
        <taxon>unclassified sequences</taxon>
        <taxon>metagenomes</taxon>
        <taxon>ecological metagenomes</taxon>
    </lineage>
</organism>
<evidence type="ECO:0000313" key="1">
    <source>
        <dbReference type="EMBL" id="MPN10308.1"/>
    </source>
</evidence>
<name>A0A645F7G2_9ZZZZ</name>
<sequence>MGAGIDGEHAHATTEAHPNVKELRVQLTAFDVVPQRLRGIILNAVVGLRCQIRQRIGQCARRTAPRFLREIVRHRLQHGKIKADGLSVRNVGFRRIRGTGEK</sequence>
<dbReference type="EMBL" id="VSSQ01056450">
    <property type="protein sequence ID" value="MPN10308.1"/>
    <property type="molecule type" value="Genomic_DNA"/>
</dbReference>
<proteinExistence type="predicted"/>
<gene>
    <name evidence="1" type="ORF">SDC9_157603</name>
</gene>
<reference evidence="1" key="1">
    <citation type="submission" date="2019-08" db="EMBL/GenBank/DDBJ databases">
        <authorList>
            <person name="Kucharzyk K."/>
            <person name="Murdoch R.W."/>
            <person name="Higgins S."/>
            <person name="Loffler F."/>
        </authorList>
    </citation>
    <scope>NUCLEOTIDE SEQUENCE</scope>
</reference>
<accession>A0A645F7G2</accession>
<protein>
    <submittedName>
        <fullName evidence="1">Uncharacterized protein</fullName>
    </submittedName>
</protein>